<dbReference type="OMA" id="YELGAHY"/>
<proteinExistence type="predicted"/>
<reference evidence="3 4" key="2">
    <citation type="journal article" date="2012" name="PLoS Pathog.">
        <title>Diverse lifestyles and strategies of plant pathogenesis encoded in the genomes of eighteen Dothideomycetes fungi.</title>
        <authorList>
            <person name="Ohm R.A."/>
            <person name="Feau N."/>
            <person name="Henrissat B."/>
            <person name="Schoch C.L."/>
            <person name="Horwitz B.A."/>
            <person name="Barry K.W."/>
            <person name="Condon B.J."/>
            <person name="Copeland A.C."/>
            <person name="Dhillon B."/>
            <person name="Glaser F."/>
            <person name="Hesse C.N."/>
            <person name="Kosti I."/>
            <person name="LaButti K."/>
            <person name="Lindquist E.A."/>
            <person name="Lucas S."/>
            <person name="Salamov A.A."/>
            <person name="Bradshaw R.E."/>
            <person name="Ciuffetti L."/>
            <person name="Hamelin R.C."/>
            <person name="Kema G.H.J."/>
            <person name="Lawrence C."/>
            <person name="Scott J.A."/>
            <person name="Spatafora J.W."/>
            <person name="Turgeon B.G."/>
            <person name="de Wit P.J.G.M."/>
            <person name="Zhong S."/>
            <person name="Goodwin S.B."/>
            <person name="Grigoriev I.V."/>
        </authorList>
    </citation>
    <scope>NUCLEOTIDE SEQUENCE [LARGE SCALE GENOMIC DNA]</scope>
    <source>
        <strain evidence="4">NZE10 / CBS 128990</strain>
    </source>
</reference>
<dbReference type="GO" id="GO:0016579">
    <property type="term" value="P:protein deubiquitination"/>
    <property type="evidence" value="ECO:0007669"/>
    <property type="project" value="TreeGrafter"/>
</dbReference>
<evidence type="ECO:0000313" key="3">
    <source>
        <dbReference type="EMBL" id="EME46199.1"/>
    </source>
</evidence>
<dbReference type="OrthoDB" id="415023at2759"/>
<dbReference type="PANTHER" id="PTHR12419:SF10">
    <property type="entry name" value="DEUBIQUITINASE OTUD6B"/>
    <property type="match status" value="1"/>
</dbReference>
<dbReference type="Gene3D" id="3.90.70.80">
    <property type="match status" value="1"/>
</dbReference>
<keyword evidence="4" id="KW-1185">Reference proteome</keyword>
<protein>
    <recommendedName>
        <fullName evidence="2">OTU domain-containing protein</fullName>
    </recommendedName>
</protein>
<dbReference type="Proteomes" id="UP000016933">
    <property type="component" value="Unassembled WGS sequence"/>
</dbReference>
<dbReference type="InterPro" id="IPR003323">
    <property type="entry name" value="OTU_dom"/>
</dbReference>
<feature type="compositionally biased region" description="Basic and acidic residues" evidence="1">
    <location>
        <begin position="117"/>
        <end position="135"/>
    </location>
</feature>
<dbReference type="STRING" id="675120.N1PUW1"/>
<dbReference type="EMBL" id="KB446537">
    <property type="protein sequence ID" value="EME46199.1"/>
    <property type="molecule type" value="Genomic_DNA"/>
</dbReference>
<dbReference type="Pfam" id="PF02338">
    <property type="entry name" value="OTU"/>
    <property type="match status" value="1"/>
</dbReference>
<evidence type="ECO:0000256" key="1">
    <source>
        <dbReference type="SAM" id="MobiDB-lite"/>
    </source>
</evidence>
<dbReference type="SUPFAM" id="SSF54001">
    <property type="entry name" value="Cysteine proteinases"/>
    <property type="match status" value="1"/>
</dbReference>
<evidence type="ECO:0000259" key="2">
    <source>
        <dbReference type="PROSITE" id="PS50802"/>
    </source>
</evidence>
<dbReference type="InterPro" id="IPR049771">
    <property type="entry name" value="OTU2-like_OTU"/>
</dbReference>
<feature type="compositionally biased region" description="Basic and acidic residues" evidence="1">
    <location>
        <begin position="1"/>
        <end position="16"/>
    </location>
</feature>
<dbReference type="PROSITE" id="PS50802">
    <property type="entry name" value="OTU"/>
    <property type="match status" value="1"/>
</dbReference>
<dbReference type="eggNOG" id="KOG2606">
    <property type="taxonomic scope" value="Eukaryota"/>
</dbReference>
<dbReference type="CDD" id="cd22762">
    <property type="entry name" value="OTU_fungi_OTU2-like"/>
    <property type="match status" value="1"/>
</dbReference>
<dbReference type="PANTHER" id="PTHR12419">
    <property type="entry name" value="OTU DOMAIN CONTAINING PROTEIN"/>
    <property type="match status" value="1"/>
</dbReference>
<feature type="domain" description="OTU" evidence="2">
    <location>
        <begin position="161"/>
        <end position="300"/>
    </location>
</feature>
<feature type="region of interest" description="Disordered" evidence="1">
    <location>
        <begin position="80"/>
        <end position="142"/>
    </location>
</feature>
<dbReference type="GO" id="GO:0004843">
    <property type="term" value="F:cysteine-type deubiquitinase activity"/>
    <property type="evidence" value="ECO:0007669"/>
    <property type="project" value="TreeGrafter"/>
</dbReference>
<feature type="region of interest" description="Disordered" evidence="1">
    <location>
        <begin position="1"/>
        <end position="36"/>
    </location>
</feature>
<accession>N1PUW1</accession>
<evidence type="ECO:0000313" key="4">
    <source>
        <dbReference type="Proteomes" id="UP000016933"/>
    </source>
</evidence>
<dbReference type="InterPro" id="IPR050704">
    <property type="entry name" value="Peptidase_C85-like"/>
</dbReference>
<feature type="compositionally biased region" description="Basic residues" evidence="1">
    <location>
        <begin position="20"/>
        <end position="32"/>
    </location>
</feature>
<organism evidence="3 4">
    <name type="scientific">Dothistroma septosporum (strain NZE10 / CBS 128990)</name>
    <name type="common">Red band needle blight fungus</name>
    <name type="synonym">Mycosphaerella pini</name>
    <dbReference type="NCBI Taxonomy" id="675120"/>
    <lineage>
        <taxon>Eukaryota</taxon>
        <taxon>Fungi</taxon>
        <taxon>Dikarya</taxon>
        <taxon>Ascomycota</taxon>
        <taxon>Pezizomycotina</taxon>
        <taxon>Dothideomycetes</taxon>
        <taxon>Dothideomycetidae</taxon>
        <taxon>Mycosphaerellales</taxon>
        <taxon>Mycosphaerellaceae</taxon>
        <taxon>Dothistroma</taxon>
    </lineage>
</organism>
<reference evidence="4" key="1">
    <citation type="journal article" date="2012" name="PLoS Genet.">
        <title>The genomes of the fungal plant pathogens Cladosporium fulvum and Dothistroma septosporum reveal adaptation to different hosts and lifestyles but also signatures of common ancestry.</title>
        <authorList>
            <person name="de Wit P.J.G.M."/>
            <person name="van der Burgt A."/>
            <person name="Oekmen B."/>
            <person name="Stergiopoulos I."/>
            <person name="Abd-Elsalam K.A."/>
            <person name="Aerts A.L."/>
            <person name="Bahkali A.H."/>
            <person name="Beenen H.G."/>
            <person name="Chettri P."/>
            <person name="Cox M.P."/>
            <person name="Datema E."/>
            <person name="de Vries R.P."/>
            <person name="Dhillon B."/>
            <person name="Ganley A.R."/>
            <person name="Griffiths S.A."/>
            <person name="Guo Y."/>
            <person name="Hamelin R.C."/>
            <person name="Henrissat B."/>
            <person name="Kabir M.S."/>
            <person name="Jashni M.K."/>
            <person name="Kema G."/>
            <person name="Klaubauf S."/>
            <person name="Lapidus A."/>
            <person name="Levasseur A."/>
            <person name="Lindquist E."/>
            <person name="Mehrabi R."/>
            <person name="Ohm R.A."/>
            <person name="Owen T.J."/>
            <person name="Salamov A."/>
            <person name="Schwelm A."/>
            <person name="Schijlen E."/>
            <person name="Sun H."/>
            <person name="van den Burg H.A."/>
            <person name="van Ham R.C.H.J."/>
            <person name="Zhang S."/>
            <person name="Goodwin S.B."/>
            <person name="Grigoriev I.V."/>
            <person name="Collemare J."/>
            <person name="Bradshaw R.E."/>
        </authorList>
    </citation>
    <scope>NUCLEOTIDE SEQUENCE [LARGE SCALE GENOMIC DNA]</scope>
    <source>
        <strain evidence="4">NZE10 / CBS 128990</strain>
    </source>
</reference>
<dbReference type="InterPro" id="IPR038765">
    <property type="entry name" value="Papain-like_cys_pep_sf"/>
</dbReference>
<gene>
    <name evidence="3" type="ORF">DOTSEDRAFT_70252</name>
</gene>
<name>N1PUW1_DOTSN</name>
<sequence length="301" mass="34482">MEELQARHRKEQRDLQSRITQKKKQASKKTRKGVNDECDRLEVELREKQAQEVSALEGGQVAREALPMEQMEDLVLKIDEETQQNGVADQEKEMSTAVEEPEQVGSAHLGKKRNRQKDRLARRAAEQEEAARQAEEEAQNMPDLKEQERTRMLEAMKSHKLHEKEIRADGHCLYSAVADQLEQLDIPLGATPDHKPALTYKTVRAKAAEYIDQHQDDFVPFLEEPLPAYLHKVRDTGEWGGQLELMALAKTYSIDINVLQDFGRVEKIQSGDETTPKAMWLGYYKHGFGLGEHYNSLRKAP</sequence>
<dbReference type="HOGENOM" id="CLU_034963_2_0_1"/>
<dbReference type="AlphaFoldDB" id="N1PUW1"/>